<feature type="transmembrane region" description="Helical" evidence="1">
    <location>
        <begin position="46"/>
        <end position="66"/>
    </location>
</feature>
<comment type="caution">
    <text evidence="2">The sequence shown here is derived from an EMBL/GenBank/DDBJ whole genome shotgun (WGS) entry which is preliminary data.</text>
</comment>
<reference evidence="2" key="1">
    <citation type="submission" date="2020-10" db="EMBL/GenBank/DDBJ databases">
        <authorList>
            <person name="Gilroy R."/>
        </authorList>
    </citation>
    <scope>NUCLEOTIDE SEQUENCE</scope>
    <source>
        <strain evidence="2">CHK189-12415</strain>
    </source>
</reference>
<sequence>MKIWCAAEEGKRRYRPFWMLAGGFGLLLLCMLIAAGSAILALYSRYGAWVSLGGCVLAVAVGVALASRLGSWSAEGNTLFWLDDEDRLFALDTRDGAPDGRGFYALLAQEKAAARRMRKARQQLEAGQDPGGVELLAVLRVTLRRRGRTVRCSVRYPNGGTGEQSFFLPDRMDGAEELLNILDRKRRGEGPEVRTSRWPAVTAVSGFALAVFILLCVFSHPAVGQLPEGIYFPSLGGGFIAFCVLVYALLKHRRGE</sequence>
<gene>
    <name evidence="2" type="ORF">IAB37_09910</name>
</gene>
<keyword evidence="1" id="KW-1133">Transmembrane helix</keyword>
<proteinExistence type="predicted"/>
<reference evidence="2" key="2">
    <citation type="journal article" date="2021" name="PeerJ">
        <title>Extensive microbial diversity within the chicken gut microbiome revealed by metagenomics and culture.</title>
        <authorList>
            <person name="Gilroy R."/>
            <person name="Ravi A."/>
            <person name="Getino M."/>
            <person name="Pursley I."/>
            <person name="Horton D.L."/>
            <person name="Alikhan N.F."/>
            <person name="Baker D."/>
            <person name="Gharbi K."/>
            <person name="Hall N."/>
            <person name="Watson M."/>
            <person name="Adriaenssens E.M."/>
            <person name="Foster-Nyarko E."/>
            <person name="Jarju S."/>
            <person name="Secka A."/>
            <person name="Antonio M."/>
            <person name="Oren A."/>
            <person name="Chaudhuri R.R."/>
            <person name="La Ragione R."/>
            <person name="Hildebrand F."/>
            <person name="Pallen M.J."/>
        </authorList>
    </citation>
    <scope>NUCLEOTIDE SEQUENCE</scope>
    <source>
        <strain evidence="2">CHK189-12415</strain>
    </source>
</reference>
<feature type="transmembrane region" description="Helical" evidence="1">
    <location>
        <begin position="17"/>
        <end position="40"/>
    </location>
</feature>
<feature type="transmembrane region" description="Helical" evidence="1">
    <location>
        <begin position="229"/>
        <end position="250"/>
    </location>
</feature>
<feature type="transmembrane region" description="Helical" evidence="1">
    <location>
        <begin position="200"/>
        <end position="223"/>
    </location>
</feature>
<dbReference type="EMBL" id="DVHA01000319">
    <property type="protein sequence ID" value="HIR61876.1"/>
    <property type="molecule type" value="Genomic_DNA"/>
</dbReference>
<dbReference type="AlphaFoldDB" id="A0A9D1DZU0"/>
<evidence type="ECO:0000256" key="1">
    <source>
        <dbReference type="SAM" id="Phobius"/>
    </source>
</evidence>
<organism evidence="2 3">
    <name type="scientific">Candidatus Faecivivens stercoravium</name>
    <dbReference type="NCBI Taxonomy" id="2840803"/>
    <lineage>
        <taxon>Bacteria</taxon>
        <taxon>Bacillati</taxon>
        <taxon>Bacillota</taxon>
        <taxon>Clostridia</taxon>
        <taxon>Eubacteriales</taxon>
        <taxon>Oscillospiraceae</taxon>
        <taxon>Oscillospiraceae incertae sedis</taxon>
        <taxon>Candidatus Faecivivens</taxon>
    </lineage>
</organism>
<evidence type="ECO:0000313" key="3">
    <source>
        <dbReference type="Proteomes" id="UP000824241"/>
    </source>
</evidence>
<keyword evidence="1" id="KW-0472">Membrane</keyword>
<dbReference type="Proteomes" id="UP000824241">
    <property type="component" value="Unassembled WGS sequence"/>
</dbReference>
<keyword evidence="1" id="KW-0812">Transmembrane</keyword>
<evidence type="ECO:0000313" key="2">
    <source>
        <dbReference type="EMBL" id="HIR61876.1"/>
    </source>
</evidence>
<accession>A0A9D1DZU0</accession>
<protein>
    <submittedName>
        <fullName evidence="2">Uncharacterized protein</fullName>
    </submittedName>
</protein>
<name>A0A9D1DZU0_9FIRM</name>